<reference evidence="4" key="1">
    <citation type="submission" date="2006-10" db="EMBL/GenBank/DDBJ databases">
        <authorList>
            <person name="Amadeo P."/>
            <person name="Zhao Q."/>
            <person name="Wortman J."/>
            <person name="Fraser-Liggett C."/>
            <person name="Carlton J."/>
        </authorList>
    </citation>
    <scope>NUCLEOTIDE SEQUENCE</scope>
    <source>
        <strain evidence="4">G3</strain>
    </source>
</reference>
<dbReference type="InterPro" id="IPR051796">
    <property type="entry name" value="ISF_SsuE-like"/>
</dbReference>
<dbReference type="AlphaFoldDB" id="A2F264"/>
<evidence type="ECO:0000256" key="2">
    <source>
        <dbReference type="ARBA" id="ARBA00022643"/>
    </source>
</evidence>
<dbReference type="Pfam" id="PF03358">
    <property type="entry name" value="FMN_red"/>
    <property type="match status" value="1"/>
</dbReference>
<protein>
    <submittedName>
        <fullName evidence="4">Iron-sulfur flavoprotein, putative</fullName>
    </submittedName>
</protein>
<dbReference type="PANTHER" id="PTHR43278">
    <property type="entry name" value="NAD(P)H-DEPENDENT FMN-CONTAINING OXIDOREDUCTASE YWQN-RELATED"/>
    <property type="match status" value="1"/>
</dbReference>
<dbReference type="Proteomes" id="UP000001542">
    <property type="component" value="Unassembled WGS sequence"/>
</dbReference>
<proteinExistence type="predicted"/>
<dbReference type="RefSeq" id="XP_001313900.1">
    <property type="nucleotide sequence ID" value="XM_001313898.1"/>
</dbReference>
<dbReference type="InParanoid" id="A2F264"/>
<keyword evidence="2" id="KW-0288">FMN</keyword>
<dbReference type="EMBL" id="DS113582">
    <property type="protein sequence ID" value="EAY01003.1"/>
    <property type="molecule type" value="Genomic_DNA"/>
</dbReference>
<accession>A2F264</accession>
<dbReference type="OrthoDB" id="504689at2759"/>
<reference evidence="4" key="2">
    <citation type="journal article" date="2007" name="Science">
        <title>Draft genome sequence of the sexually transmitted pathogen Trichomonas vaginalis.</title>
        <authorList>
            <person name="Carlton J.M."/>
            <person name="Hirt R.P."/>
            <person name="Silva J.C."/>
            <person name="Delcher A.L."/>
            <person name="Schatz M."/>
            <person name="Zhao Q."/>
            <person name="Wortman J.R."/>
            <person name="Bidwell S.L."/>
            <person name="Alsmark U.C.M."/>
            <person name="Besteiro S."/>
            <person name="Sicheritz-Ponten T."/>
            <person name="Noel C.J."/>
            <person name="Dacks J.B."/>
            <person name="Foster P.G."/>
            <person name="Simillion C."/>
            <person name="Van de Peer Y."/>
            <person name="Miranda-Saavedra D."/>
            <person name="Barton G.J."/>
            <person name="Westrop G.D."/>
            <person name="Mueller S."/>
            <person name="Dessi D."/>
            <person name="Fiori P.L."/>
            <person name="Ren Q."/>
            <person name="Paulsen I."/>
            <person name="Zhang H."/>
            <person name="Bastida-Corcuera F.D."/>
            <person name="Simoes-Barbosa A."/>
            <person name="Brown M.T."/>
            <person name="Hayes R.D."/>
            <person name="Mukherjee M."/>
            <person name="Okumura C.Y."/>
            <person name="Schneider R."/>
            <person name="Smith A.J."/>
            <person name="Vanacova S."/>
            <person name="Villalvazo M."/>
            <person name="Haas B.J."/>
            <person name="Pertea M."/>
            <person name="Feldblyum T.V."/>
            <person name="Utterback T.R."/>
            <person name="Shu C.L."/>
            <person name="Osoegawa K."/>
            <person name="de Jong P.J."/>
            <person name="Hrdy I."/>
            <person name="Horvathova L."/>
            <person name="Zubacova Z."/>
            <person name="Dolezal P."/>
            <person name="Malik S.B."/>
            <person name="Logsdon J.M. Jr."/>
            <person name="Henze K."/>
            <person name="Gupta A."/>
            <person name="Wang C.C."/>
            <person name="Dunne R.L."/>
            <person name="Upcroft J.A."/>
            <person name="Upcroft P."/>
            <person name="White O."/>
            <person name="Salzberg S.L."/>
            <person name="Tang P."/>
            <person name="Chiu C.-H."/>
            <person name="Lee Y.-S."/>
            <person name="Embley T.M."/>
            <person name="Coombs G.H."/>
            <person name="Mottram J.C."/>
            <person name="Tachezy J."/>
            <person name="Fraser-Liggett C.M."/>
            <person name="Johnson P.J."/>
        </authorList>
    </citation>
    <scope>NUCLEOTIDE SEQUENCE [LARGE SCALE GENOMIC DNA]</scope>
    <source>
        <strain evidence="4">G3</strain>
    </source>
</reference>
<dbReference type="PANTHER" id="PTHR43278:SF2">
    <property type="entry name" value="IRON-SULFUR FLAVOPROTEIN"/>
    <property type="match status" value="1"/>
</dbReference>
<dbReference type="VEuPathDB" id="TrichDB:TVAGG3_0163800"/>
<feature type="domain" description="NADPH-dependent FMN reductase-like" evidence="3">
    <location>
        <begin position="11"/>
        <end position="116"/>
    </location>
</feature>
<evidence type="ECO:0000313" key="4">
    <source>
        <dbReference type="EMBL" id="EAY01003.1"/>
    </source>
</evidence>
<gene>
    <name evidence="4" type="ORF">TVAG_154730</name>
</gene>
<name>A2F264_TRIV3</name>
<keyword evidence="1" id="KW-0285">Flavoprotein</keyword>
<evidence type="ECO:0000313" key="5">
    <source>
        <dbReference type="Proteomes" id="UP000001542"/>
    </source>
</evidence>
<dbReference type="SMR" id="A2F264"/>
<dbReference type="GO" id="GO:0016491">
    <property type="term" value="F:oxidoreductase activity"/>
    <property type="evidence" value="ECO:0007669"/>
    <property type="project" value="InterPro"/>
</dbReference>
<dbReference type="KEGG" id="tva:4758827"/>
<dbReference type="VEuPathDB" id="TrichDB:TVAG_154730"/>
<dbReference type="InterPro" id="IPR029039">
    <property type="entry name" value="Flavoprotein-like_sf"/>
</dbReference>
<dbReference type="InterPro" id="IPR005025">
    <property type="entry name" value="FMN_Rdtase-like_dom"/>
</dbReference>
<organism evidence="4 5">
    <name type="scientific">Trichomonas vaginalis (strain ATCC PRA-98 / G3)</name>
    <dbReference type="NCBI Taxonomy" id="412133"/>
    <lineage>
        <taxon>Eukaryota</taxon>
        <taxon>Metamonada</taxon>
        <taxon>Parabasalia</taxon>
        <taxon>Trichomonadida</taxon>
        <taxon>Trichomonadidae</taxon>
        <taxon>Trichomonas</taxon>
    </lineage>
</organism>
<sequence length="223" mass="25442">MLASASRFATNVLIFNASPRAYGNTYKLLEQVKKGVESKGKTAELVQLSQLKFDGCIACLECKLKGKESKPGCVVQDDFTQYIDRIKDVDAFVLGSPVYWSNLSSLYYKAYEKIMYSFHNYDNDKPYKMTRPIKTGLIFSGGAPKDYFDNGYKAMCKQQSDILKFIFKGHSEYMTMPSQLLLPDTSRLHIPSERIEEKKTFNAEHLEELKQNAFEMGVRLASE</sequence>
<dbReference type="STRING" id="5722.A2F264"/>
<evidence type="ECO:0000259" key="3">
    <source>
        <dbReference type="Pfam" id="PF03358"/>
    </source>
</evidence>
<dbReference type="SUPFAM" id="SSF52218">
    <property type="entry name" value="Flavoproteins"/>
    <property type="match status" value="1"/>
</dbReference>
<dbReference type="Gene3D" id="3.40.50.360">
    <property type="match status" value="1"/>
</dbReference>
<evidence type="ECO:0000256" key="1">
    <source>
        <dbReference type="ARBA" id="ARBA00022630"/>
    </source>
</evidence>
<keyword evidence="5" id="KW-1185">Reference proteome</keyword>